<dbReference type="Proteomes" id="UP000095358">
    <property type="component" value="Unassembled WGS sequence"/>
</dbReference>
<dbReference type="Gene3D" id="3.10.580.10">
    <property type="entry name" value="CBS-domain"/>
    <property type="match status" value="2"/>
</dbReference>
<name>A0A1E5RPK4_HANUV</name>
<evidence type="ECO:0000259" key="5">
    <source>
        <dbReference type="PROSITE" id="PS51371"/>
    </source>
</evidence>
<comment type="similarity">
    <text evidence="1">Belongs to the 5'-AMP-activated protein kinase gamma subunit family.</text>
</comment>
<dbReference type="PANTHER" id="PTHR13780">
    <property type="entry name" value="AMP-ACTIVATED PROTEIN KINASE, GAMMA REGULATORY SUBUNIT"/>
    <property type="match status" value="1"/>
</dbReference>
<keyword evidence="7" id="KW-1185">Reference proteome</keyword>
<dbReference type="GO" id="GO:0019887">
    <property type="term" value="F:protein kinase regulator activity"/>
    <property type="evidence" value="ECO:0007669"/>
    <property type="project" value="TreeGrafter"/>
</dbReference>
<dbReference type="Pfam" id="PF00571">
    <property type="entry name" value="CBS"/>
    <property type="match status" value="2"/>
</dbReference>
<dbReference type="VEuPathDB" id="FungiDB:AWRI3580_g2035"/>
<feature type="domain" description="CBS" evidence="5">
    <location>
        <begin position="274"/>
        <end position="330"/>
    </location>
</feature>
<dbReference type="GO" id="GO:0019901">
    <property type="term" value="F:protein kinase binding"/>
    <property type="evidence" value="ECO:0007669"/>
    <property type="project" value="TreeGrafter"/>
</dbReference>
<dbReference type="AlphaFoldDB" id="A0A1E5RPK4"/>
<dbReference type="PROSITE" id="PS51371">
    <property type="entry name" value="CBS"/>
    <property type="match status" value="2"/>
</dbReference>
<dbReference type="InterPro" id="IPR000644">
    <property type="entry name" value="CBS_dom"/>
</dbReference>
<dbReference type="GO" id="GO:0031588">
    <property type="term" value="C:nucleotide-activated protein kinase complex"/>
    <property type="evidence" value="ECO:0007669"/>
    <property type="project" value="TreeGrafter"/>
</dbReference>
<dbReference type="SMART" id="SM00116">
    <property type="entry name" value="CBS"/>
    <property type="match status" value="4"/>
</dbReference>
<dbReference type="OrthoDB" id="286637at2759"/>
<dbReference type="GO" id="GO:0005634">
    <property type="term" value="C:nucleus"/>
    <property type="evidence" value="ECO:0007669"/>
    <property type="project" value="TreeGrafter"/>
</dbReference>
<evidence type="ECO:0000256" key="4">
    <source>
        <dbReference type="PROSITE-ProRule" id="PRU00703"/>
    </source>
</evidence>
<evidence type="ECO:0000256" key="1">
    <source>
        <dbReference type="ARBA" id="ARBA00006750"/>
    </source>
</evidence>
<dbReference type="STRING" id="29833.A0A1E5RPK4"/>
<comment type="caution">
    <text evidence="6">The sequence shown here is derived from an EMBL/GenBank/DDBJ whole genome shotgun (WGS) entry which is preliminary data.</text>
</comment>
<dbReference type="GO" id="GO:0016208">
    <property type="term" value="F:AMP binding"/>
    <property type="evidence" value="ECO:0007669"/>
    <property type="project" value="TreeGrafter"/>
</dbReference>
<evidence type="ECO:0000313" key="7">
    <source>
        <dbReference type="Proteomes" id="UP000095358"/>
    </source>
</evidence>
<dbReference type="PANTHER" id="PTHR13780:SF35">
    <property type="entry name" value="LD22662P"/>
    <property type="match status" value="1"/>
</dbReference>
<dbReference type="InterPro" id="IPR050511">
    <property type="entry name" value="AMPK_gamma/SDS23_families"/>
</dbReference>
<evidence type="ECO:0000256" key="2">
    <source>
        <dbReference type="ARBA" id="ARBA00022737"/>
    </source>
</evidence>
<gene>
    <name evidence="6" type="ORF">AWRI3580_g2035</name>
</gene>
<dbReference type="SUPFAM" id="SSF54631">
    <property type="entry name" value="CBS-domain pair"/>
    <property type="match status" value="2"/>
</dbReference>
<evidence type="ECO:0000256" key="3">
    <source>
        <dbReference type="ARBA" id="ARBA00023122"/>
    </source>
</evidence>
<dbReference type="EMBL" id="LPNN01000004">
    <property type="protein sequence ID" value="OEJ88825.1"/>
    <property type="molecule type" value="Genomic_DNA"/>
</dbReference>
<keyword evidence="2" id="KW-0677">Repeat</keyword>
<keyword evidence="3 4" id="KW-0129">CBS domain</keyword>
<proteinExistence type="inferred from homology"/>
<organism evidence="6 7">
    <name type="scientific">Hanseniaspora uvarum</name>
    <name type="common">Yeast</name>
    <name type="synonym">Kloeckera apiculata</name>
    <dbReference type="NCBI Taxonomy" id="29833"/>
    <lineage>
        <taxon>Eukaryota</taxon>
        <taxon>Fungi</taxon>
        <taxon>Dikarya</taxon>
        <taxon>Ascomycota</taxon>
        <taxon>Saccharomycotina</taxon>
        <taxon>Saccharomycetes</taxon>
        <taxon>Saccharomycodales</taxon>
        <taxon>Saccharomycodaceae</taxon>
        <taxon>Hanseniaspora</taxon>
    </lineage>
</organism>
<dbReference type="GO" id="GO:0005737">
    <property type="term" value="C:cytoplasm"/>
    <property type="evidence" value="ECO:0007669"/>
    <property type="project" value="TreeGrafter"/>
</dbReference>
<reference evidence="7" key="1">
    <citation type="journal article" date="2016" name="Genome Announc.">
        <title>Genome sequences of three species of Hanseniaspora isolated from spontaneous wine fermentations.</title>
        <authorList>
            <person name="Sternes P.R."/>
            <person name="Lee D."/>
            <person name="Kutyna D.R."/>
            <person name="Borneman A.R."/>
        </authorList>
    </citation>
    <scope>NUCLEOTIDE SEQUENCE [LARGE SCALE GENOMIC DNA]</scope>
    <source>
        <strain evidence="7">AWRI3580</strain>
    </source>
</reference>
<evidence type="ECO:0000313" key="6">
    <source>
        <dbReference type="EMBL" id="OEJ88825.1"/>
    </source>
</evidence>
<dbReference type="InterPro" id="IPR046342">
    <property type="entry name" value="CBS_dom_sf"/>
</dbReference>
<accession>A0A1E5RPK4</accession>
<feature type="domain" description="CBS" evidence="5">
    <location>
        <begin position="35"/>
        <end position="92"/>
    </location>
</feature>
<protein>
    <submittedName>
        <fullName evidence="6">Nuclear protein SNF4</fullName>
    </submittedName>
</protein>
<sequence>MSLNNIENIDLEQKLSLQSICNFLKARTSYDVLAVSYKLIVLDTKLTLKKALTILNNNNIVSAPLWDAENGKFAGLLTLTDFINCIQYQIKNNKNDGENIIDYLPLKELYKLETDKNFPYKLDDVNIHPFQSLFQACLEMSKSNSRRISLIDFDEDTGKHIVISVLTQYRILKFLTLNCREIRFLKKKIHTLNIIKTFDTIKFCNIHTPVIDVIEILSKTGVSSVPILEQVNEKDYKLINCYESVDVIGLVKNGLYNDLTLTVGEALLKRNENDFEGVYTCQEDETLFNILDCIRTNRVHRFYVIDKNGYIKGLLTLSDILNYILNAGTA</sequence>